<dbReference type="CDD" id="cd00108">
    <property type="entry name" value="KR"/>
    <property type="match status" value="2"/>
</dbReference>
<keyword evidence="1 7" id="KW-0420">Kringle</keyword>
<feature type="disulfide bond" evidence="7">
    <location>
        <begin position="40"/>
        <end position="79"/>
    </location>
</feature>
<dbReference type="PANTHER" id="PTHR24261:SF7">
    <property type="entry name" value="KRINGLE DOMAIN-CONTAINING PROTEIN"/>
    <property type="match status" value="1"/>
</dbReference>
<reference evidence="13" key="1">
    <citation type="submission" date="2022-01" db="EMBL/GenBank/DDBJ databases">
        <authorList>
            <person name="Braso-Vives M."/>
        </authorList>
    </citation>
    <scope>NUCLEOTIDE SEQUENCE</scope>
</reference>
<keyword evidence="10" id="KW-0732">Signal</keyword>
<feature type="disulfide bond" evidence="7">
    <location>
        <begin position="147"/>
        <end position="170"/>
    </location>
</feature>
<dbReference type="PROSITE" id="PS50240">
    <property type="entry name" value="TRYPSIN_DOM"/>
    <property type="match status" value="1"/>
</dbReference>
<feature type="signal peptide" evidence="10">
    <location>
        <begin position="1"/>
        <end position="16"/>
    </location>
</feature>
<evidence type="ECO:0000259" key="12">
    <source>
        <dbReference type="PROSITE" id="PS50240"/>
    </source>
</evidence>
<dbReference type="Pfam" id="PF00051">
    <property type="entry name" value="Kringle"/>
    <property type="match status" value="2"/>
</dbReference>
<keyword evidence="3" id="KW-0677">Repeat</keyword>
<accession>A0A8K0EEZ8</accession>
<feature type="disulfide bond" evidence="7">
    <location>
        <begin position="119"/>
        <end position="158"/>
    </location>
</feature>
<feature type="disulfide bond" evidence="7">
    <location>
        <begin position="98"/>
        <end position="175"/>
    </location>
</feature>
<dbReference type="Proteomes" id="UP000838412">
    <property type="component" value="Chromosome 15"/>
</dbReference>
<dbReference type="SUPFAM" id="SSF57440">
    <property type="entry name" value="Kringle-like"/>
    <property type="match status" value="2"/>
</dbReference>
<keyword evidence="4 8" id="KW-0378">Hydrolase</keyword>
<dbReference type="PROSITE" id="PS50070">
    <property type="entry name" value="KRINGLE_2"/>
    <property type="match status" value="2"/>
</dbReference>
<evidence type="ECO:0000256" key="4">
    <source>
        <dbReference type="ARBA" id="ARBA00022801"/>
    </source>
</evidence>
<evidence type="ECO:0000256" key="10">
    <source>
        <dbReference type="SAM" id="SignalP"/>
    </source>
</evidence>
<dbReference type="AlphaFoldDB" id="A0A8K0EEZ8"/>
<dbReference type="Gene3D" id="2.40.20.10">
    <property type="entry name" value="Plasminogen Kringle 4"/>
    <property type="match status" value="2"/>
</dbReference>
<feature type="domain" description="Kringle" evidence="11">
    <location>
        <begin position="97"/>
        <end position="175"/>
    </location>
</feature>
<dbReference type="CDD" id="cd00190">
    <property type="entry name" value="Tryp_SPc"/>
    <property type="match status" value="1"/>
</dbReference>
<sequence>MKTPLALLSLLAFATAQDCYVGRGGAYRGAVNVTSDGLECQPWSVQAPHGHTFTPANYPDAGLDGNYCRNPDSDVRPWCYTMDPNVRFGYCDAPQCDCLYNTGEFYKGSKATSISGLTCQRWDSQSPHQHDRTPQNYPDNDLRENYCRNPDGEPRTWCYTTDPNVRWEHCDVSKCDPAADLGSCSVQAIQPTFSRIVGGSVATPGSWPWQVSLGYGSNGQHVCGATLIAPDWVLSAAHCFAQLSTNPGSFVVKVGKHNKGSTDSTEQSMQVAQIIVHPRYEQEGQNTNDIALLKLAGRVQLNDYVTQACITETEAPEGAMCVATGFGNTEGTGGDNYLKQVQLPLLSNTQCRSWLGSVIKDTMVCAGYESGGSDTCQGDSGGPLTCPRLGKWFVSGVTSFGQGCADARRPGVYTRVGYYIDWILKYTTANN</sequence>
<evidence type="ECO:0000256" key="2">
    <source>
        <dbReference type="ARBA" id="ARBA00022670"/>
    </source>
</evidence>
<dbReference type="PROSITE" id="PS00021">
    <property type="entry name" value="KRINGLE_1"/>
    <property type="match status" value="2"/>
</dbReference>
<dbReference type="FunFam" id="2.40.10.10:FF:000003">
    <property type="entry name" value="Transmembrane serine protease 3"/>
    <property type="match status" value="1"/>
</dbReference>
<dbReference type="InterPro" id="IPR000001">
    <property type="entry name" value="Kringle"/>
</dbReference>
<dbReference type="PROSITE" id="PS00134">
    <property type="entry name" value="TRYPSIN_HIS"/>
    <property type="match status" value="1"/>
</dbReference>
<feature type="disulfide bond" evidence="7">
    <location>
        <begin position="68"/>
        <end position="91"/>
    </location>
</feature>
<keyword evidence="14" id="KW-1185">Reference proteome</keyword>
<dbReference type="PROSITE" id="PS00135">
    <property type="entry name" value="TRYPSIN_SER"/>
    <property type="match status" value="1"/>
</dbReference>
<dbReference type="InterPro" id="IPR038178">
    <property type="entry name" value="Kringle_sf"/>
</dbReference>
<organism evidence="13 14">
    <name type="scientific">Branchiostoma lanceolatum</name>
    <name type="common">Common lancelet</name>
    <name type="synonym">Amphioxus lanceolatum</name>
    <dbReference type="NCBI Taxonomy" id="7740"/>
    <lineage>
        <taxon>Eukaryota</taxon>
        <taxon>Metazoa</taxon>
        <taxon>Chordata</taxon>
        <taxon>Cephalochordata</taxon>
        <taxon>Leptocardii</taxon>
        <taxon>Amphioxiformes</taxon>
        <taxon>Branchiostomatidae</taxon>
        <taxon>Branchiostoma</taxon>
    </lineage>
</organism>
<feature type="chain" id="PRO_5035425525" evidence="10">
    <location>
        <begin position="17"/>
        <end position="431"/>
    </location>
</feature>
<dbReference type="InterPro" id="IPR001254">
    <property type="entry name" value="Trypsin_dom"/>
</dbReference>
<dbReference type="PANTHER" id="PTHR24261">
    <property type="entry name" value="PLASMINOGEN-RELATED"/>
    <property type="match status" value="1"/>
</dbReference>
<evidence type="ECO:0000256" key="3">
    <source>
        <dbReference type="ARBA" id="ARBA00022737"/>
    </source>
</evidence>
<feature type="disulfide bond" evidence="7">
    <location>
        <begin position="19"/>
        <end position="96"/>
    </location>
</feature>
<evidence type="ECO:0000259" key="11">
    <source>
        <dbReference type="PROSITE" id="PS50070"/>
    </source>
</evidence>
<dbReference type="SUPFAM" id="SSF50494">
    <property type="entry name" value="Trypsin-like serine proteases"/>
    <property type="match status" value="1"/>
</dbReference>
<dbReference type="EMBL" id="OV696700">
    <property type="protein sequence ID" value="CAH1246053.1"/>
    <property type="molecule type" value="Genomic_DNA"/>
</dbReference>
<protein>
    <submittedName>
        <fullName evidence="13">PLG protein</fullName>
    </submittedName>
</protein>
<evidence type="ECO:0000256" key="9">
    <source>
        <dbReference type="SAM" id="MobiDB-lite"/>
    </source>
</evidence>
<dbReference type="InterPro" id="IPR043504">
    <property type="entry name" value="Peptidase_S1_PA_chymotrypsin"/>
</dbReference>
<feature type="domain" description="Kringle" evidence="11">
    <location>
        <begin position="18"/>
        <end position="96"/>
    </location>
</feature>
<feature type="region of interest" description="Disordered" evidence="9">
    <location>
        <begin position="123"/>
        <end position="145"/>
    </location>
</feature>
<evidence type="ECO:0000313" key="13">
    <source>
        <dbReference type="EMBL" id="CAH1246053.1"/>
    </source>
</evidence>
<evidence type="ECO:0000256" key="8">
    <source>
        <dbReference type="RuleBase" id="RU363034"/>
    </source>
</evidence>
<dbReference type="SMART" id="SM00020">
    <property type="entry name" value="Tryp_SPc"/>
    <property type="match status" value="1"/>
</dbReference>
<dbReference type="FunFam" id="2.40.20.10:FF:000025">
    <property type="entry name" value="Plasminogen"/>
    <property type="match status" value="1"/>
</dbReference>
<dbReference type="InterPro" id="IPR009003">
    <property type="entry name" value="Peptidase_S1_PA"/>
</dbReference>
<dbReference type="InterPro" id="IPR018056">
    <property type="entry name" value="Kringle_CS"/>
</dbReference>
<evidence type="ECO:0000256" key="5">
    <source>
        <dbReference type="ARBA" id="ARBA00022825"/>
    </source>
</evidence>
<dbReference type="GO" id="GO:0005102">
    <property type="term" value="F:signaling receptor binding"/>
    <property type="evidence" value="ECO:0007669"/>
    <property type="project" value="TreeGrafter"/>
</dbReference>
<dbReference type="InterPro" id="IPR033116">
    <property type="entry name" value="TRYPSIN_SER"/>
</dbReference>
<keyword evidence="2 8" id="KW-0645">Protease</keyword>
<dbReference type="GO" id="GO:0005615">
    <property type="term" value="C:extracellular space"/>
    <property type="evidence" value="ECO:0007669"/>
    <property type="project" value="TreeGrafter"/>
</dbReference>
<feature type="domain" description="Peptidase S1" evidence="12">
    <location>
        <begin position="196"/>
        <end position="428"/>
    </location>
</feature>
<dbReference type="Gene3D" id="2.40.10.10">
    <property type="entry name" value="Trypsin-like serine proteases"/>
    <property type="match status" value="1"/>
</dbReference>
<dbReference type="OrthoDB" id="41905at2759"/>
<evidence type="ECO:0000256" key="7">
    <source>
        <dbReference type="PROSITE-ProRule" id="PRU00121"/>
    </source>
</evidence>
<evidence type="ECO:0000313" key="14">
    <source>
        <dbReference type="Proteomes" id="UP000838412"/>
    </source>
</evidence>
<dbReference type="InterPro" id="IPR050759">
    <property type="entry name" value="Serine_protease_kringle"/>
</dbReference>
<evidence type="ECO:0000256" key="1">
    <source>
        <dbReference type="ARBA" id="ARBA00022572"/>
    </source>
</evidence>
<dbReference type="Pfam" id="PF00089">
    <property type="entry name" value="Trypsin"/>
    <property type="match status" value="1"/>
</dbReference>
<dbReference type="GO" id="GO:0006508">
    <property type="term" value="P:proteolysis"/>
    <property type="evidence" value="ECO:0007669"/>
    <property type="project" value="UniProtKB-KW"/>
</dbReference>
<dbReference type="InterPro" id="IPR018114">
    <property type="entry name" value="TRYPSIN_HIS"/>
</dbReference>
<dbReference type="PRINTS" id="PR00018">
    <property type="entry name" value="KRINGLE"/>
</dbReference>
<proteinExistence type="predicted"/>
<evidence type="ECO:0000256" key="6">
    <source>
        <dbReference type="ARBA" id="ARBA00023157"/>
    </source>
</evidence>
<keyword evidence="6 7" id="KW-1015">Disulfide bond</keyword>
<dbReference type="InterPro" id="IPR001314">
    <property type="entry name" value="Peptidase_S1A"/>
</dbReference>
<dbReference type="SMART" id="SM00130">
    <property type="entry name" value="KR"/>
    <property type="match status" value="2"/>
</dbReference>
<gene>
    <name evidence="13" type="primary">PLG</name>
    <name evidence="13" type="ORF">BLAG_LOCUS8203</name>
</gene>
<name>A0A8K0EEZ8_BRALA</name>
<dbReference type="PRINTS" id="PR00722">
    <property type="entry name" value="CHYMOTRYPSIN"/>
</dbReference>
<dbReference type="InterPro" id="IPR013806">
    <property type="entry name" value="Kringle-like"/>
</dbReference>
<keyword evidence="5 8" id="KW-0720">Serine protease</keyword>
<dbReference type="GO" id="GO:0004252">
    <property type="term" value="F:serine-type endopeptidase activity"/>
    <property type="evidence" value="ECO:0007669"/>
    <property type="project" value="InterPro"/>
</dbReference>